<evidence type="ECO:0000313" key="3">
    <source>
        <dbReference type="Proteomes" id="UP001500728"/>
    </source>
</evidence>
<protein>
    <submittedName>
        <fullName evidence="2">Uncharacterized protein</fullName>
    </submittedName>
</protein>
<comment type="caution">
    <text evidence="2">The sequence shown here is derived from an EMBL/GenBank/DDBJ whole genome shotgun (WGS) entry which is preliminary data.</text>
</comment>
<evidence type="ECO:0000256" key="1">
    <source>
        <dbReference type="SAM" id="MobiDB-lite"/>
    </source>
</evidence>
<sequence>MSLFGLVTLGEQQQSHRGIPVPTRDKVADGLYGVVPARECAGAAGVRATESEMPQLSTDGSSPGADRKVPGKTGQRAREHVNVDDLARNPRSER</sequence>
<feature type="region of interest" description="Disordered" evidence="1">
    <location>
        <begin position="44"/>
        <end position="94"/>
    </location>
</feature>
<dbReference type="EMBL" id="BAAAUW010000001">
    <property type="protein sequence ID" value="GAA3246891.1"/>
    <property type="molecule type" value="Genomic_DNA"/>
</dbReference>
<proteinExistence type="predicted"/>
<feature type="compositionally biased region" description="Basic and acidic residues" evidence="1">
    <location>
        <begin position="76"/>
        <end position="94"/>
    </location>
</feature>
<feature type="region of interest" description="Disordered" evidence="1">
    <location>
        <begin position="1"/>
        <end position="22"/>
    </location>
</feature>
<organism evidence="2 3">
    <name type="scientific">Streptomyces labedae</name>
    <dbReference type="NCBI Taxonomy" id="285569"/>
    <lineage>
        <taxon>Bacteria</taxon>
        <taxon>Bacillati</taxon>
        <taxon>Actinomycetota</taxon>
        <taxon>Actinomycetes</taxon>
        <taxon>Kitasatosporales</taxon>
        <taxon>Streptomycetaceae</taxon>
        <taxon>Streptomyces</taxon>
    </lineage>
</organism>
<reference evidence="3" key="1">
    <citation type="journal article" date="2019" name="Int. J. Syst. Evol. Microbiol.">
        <title>The Global Catalogue of Microorganisms (GCM) 10K type strain sequencing project: providing services to taxonomists for standard genome sequencing and annotation.</title>
        <authorList>
            <consortium name="The Broad Institute Genomics Platform"/>
            <consortium name="The Broad Institute Genome Sequencing Center for Infectious Disease"/>
            <person name="Wu L."/>
            <person name="Ma J."/>
        </authorList>
    </citation>
    <scope>NUCLEOTIDE SEQUENCE [LARGE SCALE GENOMIC DNA]</scope>
    <source>
        <strain evidence="3">JCM 9381</strain>
    </source>
</reference>
<name>A0ABP6QNX7_9ACTN</name>
<evidence type="ECO:0000313" key="2">
    <source>
        <dbReference type="EMBL" id="GAA3246891.1"/>
    </source>
</evidence>
<feature type="compositionally biased region" description="Polar residues" evidence="1">
    <location>
        <begin position="52"/>
        <end position="61"/>
    </location>
</feature>
<accession>A0ABP6QNX7</accession>
<dbReference type="Proteomes" id="UP001500728">
    <property type="component" value="Unassembled WGS sequence"/>
</dbReference>
<keyword evidence="3" id="KW-1185">Reference proteome</keyword>
<gene>
    <name evidence="2" type="ORF">GCM10010469_03050</name>
</gene>